<dbReference type="EMBL" id="AHMM02000015">
    <property type="protein sequence ID" value="EQA37737.1"/>
    <property type="molecule type" value="Genomic_DNA"/>
</dbReference>
<reference evidence="1 2" key="1">
    <citation type="submission" date="2013-05" db="EMBL/GenBank/DDBJ databases">
        <authorList>
            <person name="Harkins D.M."/>
            <person name="Durkin A.S."/>
            <person name="Brinkac L.M."/>
            <person name="Haft D.H."/>
            <person name="Selengut J.D."/>
            <person name="Sanka R."/>
            <person name="DePew J."/>
            <person name="Purushe J."/>
            <person name="Hartskeerl R.A."/>
            <person name="Ahmed A."/>
            <person name="van der Linden H."/>
            <person name="Goris M.G.A."/>
            <person name="Vinetz J.M."/>
            <person name="Sutton G.G."/>
            <person name="Nierman W.C."/>
            <person name="Fouts D.E."/>
        </authorList>
    </citation>
    <scope>NUCLEOTIDE SEQUENCE [LARGE SCALE GENOMIC DNA]</scope>
    <source>
        <strain evidence="1 2">10</strain>
    </source>
</reference>
<organism evidence="1 2">
    <name type="scientific">Leptospira inadai serovar Lyme str. 10</name>
    <dbReference type="NCBI Taxonomy" id="1049790"/>
    <lineage>
        <taxon>Bacteria</taxon>
        <taxon>Pseudomonadati</taxon>
        <taxon>Spirochaetota</taxon>
        <taxon>Spirochaetia</taxon>
        <taxon>Leptospirales</taxon>
        <taxon>Leptospiraceae</taxon>
        <taxon>Leptospira</taxon>
    </lineage>
</organism>
<proteinExistence type="predicted"/>
<dbReference type="AlphaFoldDB" id="V6HD62"/>
<gene>
    <name evidence="1" type="ORF">LEP1GSC047_3532</name>
</gene>
<accession>V6HD62</accession>
<dbReference type="Proteomes" id="UP000018719">
    <property type="component" value="Unassembled WGS sequence"/>
</dbReference>
<evidence type="ECO:0000313" key="2">
    <source>
        <dbReference type="Proteomes" id="UP000018719"/>
    </source>
</evidence>
<sequence>MKYNLPCDTTISYRNPSERILASQNIPLSLAGVEEISS</sequence>
<evidence type="ECO:0000313" key="1">
    <source>
        <dbReference type="EMBL" id="EQA37737.1"/>
    </source>
</evidence>
<protein>
    <submittedName>
        <fullName evidence="1">Uncharacterized protein</fullName>
    </submittedName>
</protein>
<name>V6HD62_9LEPT</name>
<comment type="caution">
    <text evidence="1">The sequence shown here is derived from an EMBL/GenBank/DDBJ whole genome shotgun (WGS) entry which is preliminary data.</text>
</comment>